<keyword evidence="5" id="KW-1185">Reference proteome</keyword>
<dbReference type="InterPro" id="IPR010994">
    <property type="entry name" value="RuvA_2-like"/>
</dbReference>
<name>A0AA88XM73_PINIB</name>
<feature type="domain" description="Helix-hairpin-helix DNA-binding motif class 1" evidence="3">
    <location>
        <begin position="59"/>
        <end position="78"/>
    </location>
</feature>
<organism evidence="4 5">
    <name type="scientific">Pinctada imbricata</name>
    <name type="common">Atlantic pearl-oyster</name>
    <name type="synonym">Pinctada martensii</name>
    <dbReference type="NCBI Taxonomy" id="66713"/>
    <lineage>
        <taxon>Eukaryota</taxon>
        <taxon>Metazoa</taxon>
        <taxon>Spiralia</taxon>
        <taxon>Lophotrochozoa</taxon>
        <taxon>Mollusca</taxon>
        <taxon>Bivalvia</taxon>
        <taxon>Autobranchia</taxon>
        <taxon>Pteriomorphia</taxon>
        <taxon>Pterioida</taxon>
        <taxon>Pterioidea</taxon>
        <taxon>Pteriidae</taxon>
        <taxon>Pinctada</taxon>
    </lineage>
</organism>
<dbReference type="Gene3D" id="3.60.10.10">
    <property type="entry name" value="Endonuclease/exonuclease/phosphatase"/>
    <property type="match status" value="1"/>
</dbReference>
<dbReference type="PANTHER" id="PTHR21180">
    <property type="entry name" value="ENDONUCLEASE/EXONUCLEASE/PHOSPHATASE FAMILY DOMAIN-CONTAINING PROTEIN 1"/>
    <property type="match status" value="1"/>
</dbReference>
<evidence type="ECO:0000313" key="4">
    <source>
        <dbReference type="EMBL" id="KAK3086845.1"/>
    </source>
</evidence>
<dbReference type="InterPro" id="IPR036691">
    <property type="entry name" value="Endo/exonu/phosph_ase_sf"/>
</dbReference>
<comment type="caution">
    <text evidence="4">The sequence shown here is derived from an EMBL/GenBank/DDBJ whole genome shotgun (WGS) entry which is preliminary data.</text>
</comment>
<feature type="domain" description="Helix-hairpin-helix DNA-binding motif class 1" evidence="3">
    <location>
        <begin position="89"/>
        <end position="108"/>
    </location>
</feature>
<reference evidence="4" key="1">
    <citation type="submission" date="2019-08" db="EMBL/GenBank/DDBJ databases">
        <title>The improved chromosome-level genome for the pearl oyster Pinctada fucata martensii using PacBio sequencing and Hi-C.</title>
        <authorList>
            <person name="Zheng Z."/>
        </authorList>
    </citation>
    <scope>NUCLEOTIDE SEQUENCE</scope>
    <source>
        <strain evidence="4">ZZ-2019</strain>
        <tissue evidence="4">Adductor muscle</tissue>
    </source>
</reference>
<feature type="domain" description="Helix-hairpin-helix DNA-binding motif class 1" evidence="3">
    <location>
        <begin position="187"/>
        <end position="206"/>
    </location>
</feature>
<dbReference type="SUPFAM" id="SSF47781">
    <property type="entry name" value="RuvA domain 2-like"/>
    <property type="match status" value="2"/>
</dbReference>
<dbReference type="EMBL" id="VSWD01000012">
    <property type="protein sequence ID" value="KAK3086845.1"/>
    <property type="molecule type" value="Genomic_DNA"/>
</dbReference>
<dbReference type="GO" id="GO:0006281">
    <property type="term" value="P:DNA repair"/>
    <property type="evidence" value="ECO:0007669"/>
    <property type="project" value="InterPro"/>
</dbReference>
<dbReference type="InterPro" id="IPR003583">
    <property type="entry name" value="Hlx-hairpin-Hlx_DNA-bd_motif"/>
</dbReference>
<dbReference type="GO" id="GO:0003677">
    <property type="term" value="F:DNA binding"/>
    <property type="evidence" value="ECO:0007669"/>
    <property type="project" value="InterPro"/>
</dbReference>
<dbReference type="CDD" id="cd10283">
    <property type="entry name" value="MnuA_DNase1-like"/>
    <property type="match status" value="1"/>
</dbReference>
<dbReference type="SUPFAM" id="SSF56219">
    <property type="entry name" value="DNase I-like"/>
    <property type="match status" value="1"/>
</dbReference>
<feature type="domain" description="Helix-hairpin-helix DNA-binding motif class 1" evidence="3">
    <location>
        <begin position="157"/>
        <end position="176"/>
    </location>
</feature>
<dbReference type="Gene3D" id="1.10.150.320">
    <property type="entry name" value="Photosystem II 12 kDa extrinsic protein"/>
    <property type="match status" value="2"/>
</dbReference>
<evidence type="ECO:0000256" key="1">
    <source>
        <dbReference type="ARBA" id="ARBA00015260"/>
    </source>
</evidence>
<evidence type="ECO:0000256" key="2">
    <source>
        <dbReference type="SAM" id="MobiDB-lite"/>
    </source>
</evidence>
<dbReference type="SMART" id="SM00278">
    <property type="entry name" value="HhH1"/>
    <property type="match status" value="4"/>
</dbReference>
<evidence type="ECO:0000313" key="5">
    <source>
        <dbReference type="Proteomes" id="UP001186944"/>
    </source>
</evidence>
<dbReference type="PANTHER" id="PTHR21180:SF32">
    <property type="entry name" value="ENDONUCLEASE_EXONUCLEASE_PHOSPHATASE FAMILY DOMAIN-CONTAINING PROTEIN 1"/>
    <property type="match status" value="1"/>
</dbReference>
<sequence>MGAINSCCIPRHADSHFKEARSSTPKAKGHRRNLSATFNMTLIEEKNPNLINVNYASEEEFMTLPGIDRTTARNIIEYRRTIGGFRKVEEVALVSGVGAAKLNSIRDELTVSISRQASLLDRNSEENSVSGSKSDVSKSDTEKKGRSVINVNTANVFQLMEIKGIGQVLAENIVTYRDKKGAFKSKEDLVKVKGIGPNLLSAISPFVILSDKDLKENTQPNGNVMTGDHNHSNSVNNCKHDGMKMLSTSTENMLEILEPYIKDFKESVRPKVKPFKFKHKNRGVVRIASWNLERFDVEKATNPGVRDVVCMTILENGFGIVAFQELGDQEAISKICTELNKPSLPSVRKWQGHKGSWKFVVSEATGRMYRSNEYNGFLYDTTQGIEPLGSGLLQKSAKAKKPFVRKPYIGTFKIKKLDCVIVSVHLKATGLDNEDLGQLQEEVEKVPNVAQALSEHYPGEEDIILLGDFNLTPDAEDFDCMRDKGYKCGLPTGVFTNISNKNPKGSKTYDHIWLSSSTLQVFSGESGVVRESLTSPLIPNGWSWGGVVSDHCPVWVELYTGKDLDDADLNKSLEDVKFTIANS</sequence>
<feature type="region of interest" description="Disordered" evidence="2">
    <location>
        <begin position="122"/>
        <end position="145"/>
    </location>
</feature>
<evidence type="ECO:0000259" key="3">
    <source>
        <dbReference type="SMART" id="SM00278"/>
    </source>
</evidence>
<dbReference type="AlphaFoldDB" id="A0AA88XM73"/>
<dbReference type="InterPro" id="IPR051675">
    <property type="entry name" value="Endo/Exo/Phosphatase_dom_1"/>
</dbReference>
<accession>A0AA88XM73</accession>
<dbReference type="GO" id="GO:0003824">
    <property type="term" value="F:catalytic activity"/>
    <property type="evidence" value="ECO:0007669"/>
    <property type="project" value="InterPro"/>
</dbReference>
<dbReference type="GO" id="GO:0005886">
    <property type="term" value="C:plasma membrane"/>
    <property type="evidence" value="ECO:0007669"/>
    <property type="project" value="TreeGrafter"/>
</dbReference>
<dbReference type="Pfam" id="PF12836">
    <property type="entry name" value="HHH_3"/>
    <property type="match status" value="2"/>
</dbReference>
<feature type="compositionally biased region" description="Basic and acidic residues" evidence="2">
    <location>
        <begin position="135"/>
        <end position="145"/>
    </location>
</feature>
<proteinExistence type="predicted"/>
<protein>
    <recommendedName>
        <fullName evidence="1">Endonuclease/exonuclease/phosphatase family domain-containing protein 1</fullName>
    </recommendedName>
</protein>
<gene>
    <name evidence="4" type="ORF">FSP39_024371</name>
</gene>
<dbReference type="Proteomes" id="UP001186944">
    <property type="component" value="Unassembled WGS sequence"/>
</dbReference>